<dbReference type="SMART" id="SM00487">
    <property type="entry name" value="DEXDc"/>
    <property type="match status" value="1"/>
</dbReference>
<keyword evidence="11" id="KW-0255">Endonuclease</keyword>
<dbReference type="Pfam" id="PF00270">
    <property type="entry name" value="DEAD"/>
    <property type="match status" value="1"/>
</dbReference>
<evidence type="ECO:0000256" key="6">
    <source>
        <dbReference type="ARBA" id="ARBA00022806"/>
    </source>
</evidence>
<sequence>MTFYAHSGNQPDRSDWQLLPDHLDNTARLAAERAEPRGLAAAAALTGRYHDFGKYDPAFDRVLNDGNVRVDHSTAGAALLHARASGAMRLVSEVLCYPILGHHAGLPDRTGADSSMERRLAAFRDPIDPAITAAETPDLTPAAHELVARVRGESLGFDLSLATRMLFSCVVDADYRDTEAHYAQLNGRIPDRDWPTLAELLPDWRRRFDAHMAGFAPNSDLNHLRADILSHVRGGATLPPGLFTLTVPTGGGKTLASLGFALDHAAQHGKRRIIYAIPYTSVTDQAAKIFRDLLGDGVLEHHSAIDDEKLARGDKLAPEGKEKLRLAMEDWAAPLVVTTNVQLFESLFAARPSRCRKLHNIAGSVIILDEAQCLPRKLLLPTLRMLEALCAHYRCSVVLCTATQPAFDSRQLEQGLLLEGRELAPDPEALARRLRRARIVQGGEMDDPALVAALRETPQGMVIVNSRAHALELFNAARAEGLEGLIHLTTRQYPAHRRAIIAEIRERLKSGAPCRLIATSLIEAGVDLSFPRGWRAEAGLDSCVQAAGRVNREGIWPVEDSTLTVFSAPGRKVPREVEKAASTMRNVAARHAANGGDLLSPAAIRDWFEDMYWKAGPDRLGLKLAKAMIADFKTTNFPFRTTAAEYRMIETAMVPIIIRGDAAAQKSMDALGVEAIPPAQLARALQPYTVQIPARARELLIRNGHASFHHPELRGDQFCVLDNHSLYHGDTGLWWEHAEYLGEESWLL</sequence>
<feature type="domain" description="Helicase ATP-binding" evidence="9">
    <location>
        <begin position="234"/>
        <end position="422"/>
    </location>
</feature>
<dbReference type="InterPro" id="IPR011545">
    <property type="entry name" value="DEAD/DEAH_box_helicase_dom"/>
</dbReference>
<dbReference type="CDD" id="cd09641">
    <property type="entry name" value="Cas3''_I"/>
    <property type="match status" value="1"/>
</dbReference>
<evidence type="ECO:0000313" key="12">
    <source>
        <dbReference type="Proteomes" id="UP000580830"/>
    </source>
</evidence>
<keyword evidence="8" id="KW-0051">Antiviral defense</keyword>
<proteinExistence type="inferred from homology"/>
<dbReference type="Pfam" id="PF22590">
    <property type="entry name" value="Cas3-like_C_2"/>
    <property type="match status" value="1"/>
</dbReference>
<accession>A0A832PRB4</accession>
<dbReference type="PROSITE" id="PS51192">
    <property type="entry name" value="HELICASE_ATP_BIND_1"/>
    <property type="match status" value="1"/>
</dbReference>
<evidence type="ECO:0000256" key="7">
    <source>
        <dbReference type="ARBA" id="ARBA00022840"/>
    </source>
</evidence>
<dbReference type="InterPro" id="IPR027417">
    <property type="entry name" value="P-loop_NTPase"/>
</dbReference>
<gene>
    <name evidence="11" type="ORF">GXX24_14460</name>
</gene>
<dbReference type="SUPFAM" id="SSF52540">
    <property type="entry name" value="P-loop containing nucleoside triphosphate hydrolases"/>
    <property type="match status" value="1"/>
</dbReference>
<dbReference type="Proteomes" id="UP000580830">
    <property type="component" value="Unassembled WGS sequence"/>
</dbReference>
<keyword evidence="4" id="KW-0547">Nucleotide-binding</keyword>
<feature type="domain" description="HD Cas3-type" evidence="10">
    <location>
        <begin position="12"/>
        <end position="176"/>
    </location>
</feature>
<dbReference type="EMBL" id="DULP01000233">
    <property type="protein sequence ID" value="HHW35321.1"/>
    <property type="molecule type" value="Genomic_DNA"/>
</dbReference>
<evidence type="ECO:0000256" key="1">
    <source>
        <dbReference type="ARBA" id="ARBA00006847"/>
    </source>
</evidence>
<dbReference type="Gene3D" id="3.40.50.300">
    <property type="entry name" value="P-loop containing nucleotide triphosphate hydrolases"/>
    <property type="match status" value="2"/>
</dbReference>
<dbReference type="GO" id="GO:0046872">
    <property type="term" value="F:metal ion binding"/>
    <property type="evidence" value="ECO:0007669"/>
    <property type="project" value="UniProtKB-KW"/>
</dbReference>
<keyword evidence="6" id="KW-0347">Helicase</keyword>
<dbReference type="InterPro" id="IPR038257">
    <property type="entry name" value="CRISPR-assoc_Cas3_HD_sf"/>
</dbReference>
<dbReference type="GO" id="GO:0016787">
    <property type="term" value="F:hydrolase activity"/>
    <property type="evidence" value="ECO:0007669"/>
    <property type="project" value="UniProtKB-KW"/>
</dbReference>
<dbReference type="PROSITE" id="PS51643">
    <property type="entry name" value="HD_CAS3"/>
    <property type="match status" value="1"/>
</dbReference>
<dbReference type="GO" id="GO:0003676">
    <property type="term" value="F:nucleic acid binding"/>
    <property type="evidence" value="ECO:0007669"/>
    <property type="project" value="InterPro"/>
</dbReference>
<keyword evidence="7" id="KW-0067">ATP-binding</keyword>
<organism evidence="11 12">
    <name type="scientific">Paracoccus solventivorans</name>
    <dbReference type="NCBI Taxonomy" id="53463"/>
    <lineage>
        <taxon>Bacteria</taxon>
        <taxon>Pseudomonadati</taxon>
        <taxon>Pseudomonadota</taxon>
        <taxon>Alphaproteobacteria</taxon>
        <taxon>Rhodobacterales</taxon>
        <taxon>Paracoccaceae</taxon>
        <taxon>Paracoccus</taxon>
    </lineage>
</organism>
<evidence type="ECO:0000256" key="2">
    <source>
        <dbReference type="ARBA" id="ARBA00009046"/>
    </source>
</evidence>
<evidence type="ECO:0000259" key="9">
    <source>
        <dbReference type="PROSITE" id="PS51192"/>
    </source>
</evidence>
<dbReference type="GO" id="GO:0004519">
    <property type="term" value="F:endonuclease activity"/>
    <property type="evidence" value="ECO:0007669"/>
    <property type="project" value="UniProtKB-KW"/>
</dbReference>
<dbReference type="AlphaFoldDB" id="A0A832PRB4"/>
<comment type="similarity">
    <text evidence="2">In the central section; belongs to the CRISPR-associated helicase Cas3 family.</text>
</comment>
<comment type="caution">
    <text evidence="11">The sequence shown here is derived from an EMBL/GenBank/DDBJ whole genome shotgun (WGS) entry which is preliminary data.</text>
</comment>
<keyword evidence="5" id="KW-0378">Hydrolase</keyword>
<keyword evidence="11" id="KW-0540">Nuclease</keyword>
<evidence type="ECO:0000313" key="11">
    <source>
        <dbReference type="EMBL" id="HHW35321.1"/>
    </source>
</evidence>
<evidence type="ECO:0000256" key="3">
    <source>
        <dbReference type="ARBA" id="ARBA00022723"/>
    </source>
</evidence>
<dbReference type="InterPro" id="IPR014001">
    <property type="entry name" value="Helicase_ATP-bd"/>
</dbReference>
<dbReference type="Gene3D" id="1.10.3210.30">
    <property type="match status" value="1"/>
</dbReference>
<evidence type="ECO:0000259" key="10">
    <source>
        <dbReference type="PROSITE" id="PS51643"/>
    </source>
</evidence>
<protein>
    <submittedName>
        <fullName evidence="11">CRISPR-associated endonuclease Cas3</fullName>
    </submittedName>
</protein>
<dbReference type="GO" id="GO:0004386">
    <property type="term" value="F:helicase activity"/>
    <property type="evidence" value="ECO:0007669"/>
    <property type="project" value="UniProtKB-KW"/>
</dbReference>
<comment type="similarity">
    <text evidence="1">In the N-terminal section; belongs to the CRISPR-associated nuclease Cas3-HD family.</text>
</comment>
<evidence type="ECO:0000256" key="8">
    <source>
        <dbReference type="ARBA" id="ARBA00023118"/>
    </source>
</evidence>
<keyword evidence="3" id="KW-0479">Metal-binding</keyword>
<dbReference type="GO" id="GO:0005524">
    <property type="term" value="F:ATP binding"/>
    <property type="evidence" value="ECO:0007669"/>
    <property type="project" value="UniProtKB-KW"/>
</dbReference>
<evidence type="ECO:0000256" key="4">
    <source>
        <dbReference type="ARBA" id="ARBA00022741"/>
    </source>
</evidence>
<dbReference type="RefSeq" id="WP_303731264.1">
    <property type="nucleotide sequence ID" value="NZ_DULP01000233.1"/>
</dbReference>
<reference evidence="11 12" key="1">
    <citation type="journal article" date="2020" name="Biotechnol. Biofuels">
        <title>New insights from the biogas microbiome by comprehensive genome-resolved metagenomics of nearly 1600 species originating from multiple anaerobic digesters.</title>
        <authorList>
            <person name="Campanaro S."/>
            <person name="Treu L."/>
            <person name="Rodriguez-R L.M."/>
            <person name="Kovalovszki A."/>
            <person name="Ziels R.M."/>
            <person name="Maus I."/>
            <person name="Zhu X."/>
            <person name="Kougias P.G."/>
            <person name="Basile A."/>
            <person name="Luo G."/>
            <person name="Schluter A."/>
            <person name="Konstantinidis K.T."/>
            <person name="Angelidaki I."/>
        </authorList>
    </citation>
    <scope>NUCLEOTIDE SEQUENCE [LARGE SCALE GENOMIC DNA]</scope>
    <source>
        <strain evidence="11">AS04akNAM_125</strain>
    </source>
</reference>
<dbReference type="InterPro" id="IPR054712">
    <property type="entry name" value="Cas3-like_dom"/>
</dbReference>
<dbReference type="GO" id="GO:0051607">
    <property type="term" value="P:defense response to virus"/>
    <property type="evidence" value="ECO:0007669"/>
    <property type="project" value="UniProtKB-KW"/>
</dbReference>
<name>A0A832PRB4_9RHOB</name>
<dbReference type="NCBIfam" id="TIGR01596">
    <property type="entry name" value="cas3_HD"/>
    <property type="match status" value="1"/>
</dbReference>
<dbReference type="CDD" id="cd17930">
    <property type="entry name" value="DEXHc_cas3"/>
    <property type="match status" value="1"/>
</dbReference>
<dbReference type="InterPro" id="IPR006483">
    <property type="entry name" value="CRISPR-assoc_Cas3_HD"/>
</dbReference>
<evidence type="ECO:0000256" key="5">
    <source>
        <dbReference type="ARBA" id="ARBA00022801"/>
    </source>
</evidence>